<evidence type="ECO:0000256" key="11">
    <source>
        <dbReference type="ARBA" id="ARBA00093218"/>
    </source>
</evidence>
<evidence type="ECO:0000256" key="5">
    <source>
        <dbReference type="ARBA" id="ARBA00022741"/>
    </source>
</evidence>
<dbReference type="GO" id="GO:0009117">
    <property type="term" value="P:nucleotide metabolic process"/>
    <property type="evidence" value="ECO:0007669"/>
    <property type="project" value="UniProtKB-KW"/>
</dbReference>
<dbReference type="InterPro" id="IPR029001">
    <property type="entry name" value="ITPase-like_fam"/>
</dbReference>
<comment type="subcellular location">
    <subcellularLocation>
        <location evidence="1">Cytoplasm</location>
    </subcellularLocation>
</comment>
<protein>
    <recommendedName>
        <fullName evidence="10">XTP/dITP diphosphatase</fullName>
        <ecNumber evidence="10">3.6.1.66</ecNumber>
    </recommendedName>
</protein>
<keyword evidence="5" id="KW-0547">Nucleotide-binding</keyword>
<accession>A0ABD6EK43</accession>
<keyword evidence="4" id="KW-0479">Metal-binding</keyword>
<dbReference type="EC" id="3.6.1.66" evidence="10"/>
<evidence type="ECO:0000313" key="14">
    <source>
        <dbReference type="EMBL" id="MFH4980348.1"/>
    </source>
</evidence>
<keyword evidence="6" id="KW-0378">Hydrolase</keyword>
<comment type="catalytic activity">
    <reaction evidence="11">
        <text>ITP + H2O = IMP + diphosphate + H(+)</text>
        <dbReference type="Rhea" id="RHEA:29399"/>
        <dbReference type="ChEBI" id="CHEBI:15377"/>
        <dbReference type="ChEBI" id="CHEBI:15378"/>
        <dbReference type="ChEBI" id="CHEBI:33019"/>
        <dbReference type="ChEBI" id="CHEBI:58053"/>
        <dbReference type="ChEBI" id="CHEBI:61402"/>
        <dbReference type="EC" id="3.6.1.66"/>
    </reaction>
    <physiologicalReaction direction="left-to-right" evidence="11">
        <dbReference type="Rhea" id="RHEA:29400"/>
    </physiologicalReaction>
</comment>
<evidence type="ECO:0000256" key="9">
    <source>
        <dbReference type="ARBA" id="ARBA00054940"/>
    </source>
</evidence>
<dbReference type="EMBL" id="JBGFUD010005424">
    <property type="protein sequence ID" value="MFH4980348.1"/>
    <property type="molecule type" value="Genomic_DNA"/>
</dbReference>
<proteinExistence type="inferred from homology"/>
<name>A0ABD6EK43_9BILA</name>
<dbReference type="Gene3D" id="3.90.950.10">
    <property type="match status" value="1"/>
</dbReference>
<organism evidence="14 15">
    <name type="scientific">Gnathostoma spinigerum</name>
    <dbReference type="NCBI Taxonomy" id="75299"/>
    <lineage>
        <taxon>Eukaryota</taxon>
        <taxon>Metazoa</taxon>
        <taxon>Ecdysozoa</taxon>
        <taxon>Nematoda</taxon>
        <taxon>Chromadorea</taxon>
        <taxon>Rhabditida</taxon>
        <taxon>Spirurina</taxon>
        <taxon>Gnathostomatomorpha</taxon>
        <taxon>Gnathostomatoidea</taxon>
        <taxon>Gnathostomatidae</taxon>
        <taxon>Gnathostoma</taxon>
    </lineage>
</organism>
<comment type="similarity">
    <text evidence="2">Belongs to the HAM1 NTPase family.</text>
</comment>
<evidence type="ECO:0000256" key="6">
    <source>
        <dbReference type="ARBA" id="ARBA00022801"/>
    </source>
</evidence>
<keyword evidence="8" id="KW-0546">Nucleotide metabolism</keyword>
<keyword evidence="15" id="KW-1185">Reference proteome</keyword>
<evidence type="ECO:0000256" key="10">
    <source>
        <dbReference type="ARBA" id="ARBA00066468"/>
    </source>
</evidence>
<reference evidence="14 15" key="1">
    <citation type="submission" date="2024-08" db="EMBL/GenBank/DDBJ databases">
        <title>Gnathostoma spinigerum genome.</title>
        <authorList>
            <person name="Gonzalez-Bertolin B."/>
            <person name="Monzon S."/>
            <person name="Zaballos A."/>
            <person name="Jimenez P."/>
            <person name="Dekumyoy P."/>
            <person name="Varona S."/>
            <person name="Cuesta I."/>
            <person name="Sumanam S."/>
            <person name="Adisakwattana P."/>
            <person name="Gasser R.B."/>
            <person name="Hernandez-Gonzalez A."/>
            <person name="Young N.D."/>
            <person name="Perteguer M.J."/>
        </authorList>
    </citation>
    <scope>NUCLEOTIDE SEQUENCE [LARGE SCALE GENOMIC DNA]</scope>
    <source>
        <strain evidence="14">AL3</strain>
        <tissue evidence="14">Liver</tissue>
    </source>
</reference>
<dbReference type="PANTHER" id="PTHR11067:SF9">
    <property type="entry name" value="INOSINE TRIPHOSPHATE PYROPHOSPHATASE"/>
    <property type="match status" value="1"/>
</dbReference>
<evidence type="ECO:0000256" key="12">
    <source>
        <dbReference type="ARBA" id="ARBA00093255"/>
    </source>
</evidence>
<dbReference type="AlphaFoldDB" id="A0ABD6EK43"/>
<evidence type="ECO:0000256" key="1">
    <source>
        <dbReference type="ARBA" id="ARBA00004496"/>
    </source>
</evidence>
<dbReference type="PANTHER" id="PTHR11067">
    <property type="entry name" value="INOSINE TRIPHOSPHATE PYROPHOSPHATASE/HAM1 PROTEIN"/>
    <property type="match status" value="1"/>
</dbReference>
<evidence type="ECO:0000256" key="2">
    <source>
        <dbReference type="ARBA" id="ARBA00008023"/>
    </source>
</evidence>
<dbReference type="Pfam" id="PF01725">
    <property type="entry name" value="Ham1p_like"/>
    <property type="match status" value="1"/>
</dbReference>
<dbReference type="FunFam" id="3.90.950.10:FF:000003">
    <property type="entry name" value="Inosine triphosphate pyrophosphatase"/>
    <property type="match status" value="1"/>
</dbReference>
<dbReference type="Proteomes" id="UP001608902">
    <property type="component" value="Unassembled WGS sequence"/>
</dbReference>
<dbReference type="GO" id="GO:0046872">
    <property type="term" value="F:metal ion binding"/>
    <property type="evidence" value="ECO:0007669"/>
    <property type="project" value="UniProtKB-KW"/>
</dbReference>
<dbReference type="InterPro" id="IPR002637">
    <property type="entry name" value="RdgB/HAM1"/>
</dbReference>
<sequence>MTTKKSLKFVTGNVNKLREVRDILGDYFNVENMAIDLPEYQGEPDSIATAKCRAAANALGERVIVEDTCLCFNALGGLPGPYIKWFLAKLKPEGLHRLLAGFEDKSAYALCTFAYCEGKNKPVHLFRGTMTLCIDCYLRANKVTLIQNRTRVKSECRGE</sequence>
<keyword evidence="7" id="KW-0460">Magnesium</keyword>
<evidence type="ECO:0000256" key="3">
    <source>
        <dbReference type="ARBA" id="ARBA00022490"/>
    </source>
</evidence>
<evidence type="ECO:0000313" key="15">
    <source>
        <dbReference type="Proteomes" id="UP001608902"/>
    </source>
</evidence>
<keyword evidence="3" id="KW-0963">Cytoplasm</keyword>
<comment type="catalytic activity">
    <reaction evidence="13">
        <text>N(6)-hydroxy-dATP + H2O = N(6)-hydroxy-dAMP + diphosphate + H(+)</text>
        <dbReference type="Rhea" id="RHEA:83971"/>
        <dbReference type="ChEBI" id="CHEBI:15377"/>
        <dbReference type="ChEBI" id="CHEBI:15378"/>
        <dbReference type="ChEBI" id="CHEBI:33019"/>
        <dbReference type="ChEBI" id="CHEBI:233529"/>
        <dbReference type="ChEBI" id="CHEBI:233530"/>
    </reaction>
    <physiologicalReaction direction="left-to-right" evidence="13">
        <dbReference type="Rhea" id="RHEA:83972"/>
    </physiologicalReaction>
</comment>
<evidence type="ECO:0000256" key="7">
    <source>
        <dbReference type="ARBA" id="ARBA00022842"/>
    </source>
</evidence>
<dbReference type="GO" id="GO:0005737">
    <property type="term" value="C:cytoplasm"/>
    <property type="evidence" value="ECO:0007669"/>
    <property type="project" value="UniProtKB-SubCell"/>
</dbReference>
<comment type="catalytic activity">
    <reaction evidence="12">
        <text>dITP + H2O = dIMP + diphosphate + H(+)</text>
        <dbReference type="Rhea" id="RHEA:28342"/>
        <dbReference type="ChEBI" id="CHEBI:15377"/>
        <dbReference type="ChEBI" id="CHEBI:15378"/>
        <dbReference type="ChEBI" id="CHEBI:33019"/>
        <dbReference type="ChEBI" id="CHEBI:61194"/>
        <dbReference type="ChEBI" id="CHEBI:61382"/>
        <dbReference type="EC" id="3.6.1.66"/>
    </reaction>
    <physiologicalReaction direction="left-to-right" evidence="12">
        <dbReference type="Rhea" id="RHEA:28343"/>
    </physiologicalReaction>
</comment>
<evidence type="ECO:0000256" key="8">
    <source>
        <dbReference type="ARBA" id="ARBA00023080"/>
    </source>
</evidence>
<dbReference type="SUPFAM" id="SSF52972">
    <property type="entry name" value="ITPase-like"/>
    <property type="match status" value="1"/>
</dbReference>
<gene>
    <name evidence="14" type="ORF">AB6A40_007057</name>
</gene>
<dbReference type="GO" id="GO:0000166">
    <property type="term" value="F:nucleotide binding"/>
    <property type="evidence" value="ECO:0007669"/>
    <property type="project" value="UniProtKB-KW"/>
</dbReference>
<evidence type="ECO:0000256" key="13">
    <source>
        <dbReference type="ARBA" id="ARBA00093271"/>
    </source>
</evidence>
<dbReference type="GO" id="GO:0036220">
    <property type="term" value="F:ITP diphosphatase activity"/>
    <property type="evidence" value="ECO:0007669"/>
    <property type="project" value="UniProtKB-EC"/>
</dbReference>
<evidence type="ECO:0000256" key="4">
    <source>
        <dbReference type="ARBA" id="ARBA00022723"/>
    </source>
</evidence>
<comment type="function">
    <text evidence="9">Pyrophosphatase that hydrolyzes the non-canonical purine nucleotides inosine triphosphate (ITP), deoxyinosine triphosphate (dITP) as well as 2'-deoxy-N-6-hydroxylaminopurine triphosphate (dHAPTP) and xanthosine 5'-triphosphate (XTP) to their respective monophosphate derivatives. The enzyme does not distinguish between the deoxy- and ribose forms. Probably excludes non-canonical purines from RNA and DNA precursor pools, thus preventing their incorporation into RNA and DNA and avoiding chromosomal lesions.</text>
</comment>
<comment type="caution">
    <text evidence="14">The sequence shown here is derived from an EMBL/GenBank/DDBJ whole genome shotgun (WGS) entry which is preliminary data.</text>
</comment>